<gene>
    <name evidence="7" type="ORF">C7453_101593</name>
</gene>
<keyword evidence="4 6" id="KW-1133">Transmembrane helix</keyword>
<feature type="transmembrane region" description="Helical" evidence="6">
    <location>
        <begin position="63"/>
        <end position="83"/>
    </location>
</feature>
<dbReference type="Proteomes" id="UP000254958">
    <property type="component" value="Unassembled WGS sequence"/>
</dbReference>
<keyword evidence="8" id="KW-1185">Reference proteome</keyword>
<keyword evidence="5 6" id="KW-0472">Membrane</keyword>
<accession>A0A370GEC5</accession>
<proteinExistence type="predicted"/>
<evidence type="ECO:0000256" key="2">
    <source>
        <dbReference type="ARBA" id="ARBA00022475"/>
    </source>
</evidence>
<dbReference type="GO" id="GO:0016787">
    <property type="term" value="F:hydrolase activity"/>
    <property type="evidence" value="ECO:0007669"/>
    <property type="project" value="UniProtKB-KW"/>
</dbReference>
<dbReference type="EMBL" id="QQAW01000001">
    <property type="protein sequence ID" value="RDI40794.1"/>
    <property type="molecule type" value="Genomic_DNA"/>
</dbReference>
<evidence type="ECO:0000256" key="1">
    <source>
        <dbReference type="ARBA" id="ARBA00004651"/>
    </source>
</evidence>
<evidence type="ECO:0000256" key="3">
    <source>
        <dbReference type="ARBA" id="ARBA00022692"/>
    </source>
</evidence>
<protein>
    <submittedName>
        <fullName evidence="7">Putative effector of murein hydrolase LrgA (UPF0299 family)</fullName>
    </submittedName>
</protein>
<dbReference type="AlphaFoldDB" id="A0A370GEC5"/>
<dbReference type="InterPro" id="IPR005538">
    <property type="entry name" value="LrgA/CidA"/>
</dbReference>
<comment type="caution">
    <text evidence="7">The sequence shown here is derived from an EMBL/GenBank/DDBJ whole genome shotgun (WGS) entry which is preliminary data.</text>
</comment>
<name>A0A370GEC5_GLULI</name>
<feature type="transmembrane region" description="Helical" evidence="6">
    <location>
        <begin position="22"/>
        <end position="42"/>
    </location>
</feature>
<keyword evidence="7" id="KW-0378">Hydrolase</keyword>
<evidence type="ECO:0000256" key="5">
    <source>
        <dbReference type="ARBA" id="ARBA00023136"/>
    </source>
</evidence>
<evidence type="ECO:0000313" key="7">
    <source>
        <dbReference type="EMBL" id="RDI40794.1"/>
    </source>
</evidence>
<dbReference type="PANTHER" id="PTHR33931">
    <property type="entry name" value="HOLIN-LIKE PROTEIN CIDA-RELATED"/>
    <property type="match status" value="1"/>
</dbReference>
<dbReference type="PANTHER" id="PTHR33931:SF2">
    <property type="entry name" value="HOLIN-LIKE PROTEIN CIDA"/>
    <property type="match status" value="1"/>
</dbReference>
<feature type="transmembrane region" description="Helical" evidence="6">
    <location>
        <begin position="89"/>
        <end position="115"/>
    </location>
</feature>
<keyword evidence="3 6" id="KW-0812">Transmembrane</keyword>
<reference evidence="7 8" key="1">
    <citation type="submission" date="2018-07" db="EMBL/GenBank/DDBJ databases">
        <title>Genomic Encyclopedia of Type Strains, Phase IV (KMG-IV): sequencing the most valuable type-strain genomes for metagenomic binning, comparative biology and taxonomic classification.</title>
        <authorList>
            <person name="Goeker M."/>
        </authorList>
    </citation>
    <scope>NUCLEOTIDE SEQUENCE [LARGE SCALE GENOMIC DNA]</scope>
    <source>
        <strain evidence="7 8">DSM 5603</strain>
    </source>
</reference>
<organism evidence="7 8">
    <name type="scientific">Gluconacetobacter liquefaciens</name>
    <name type="common">Acetobacter liquefaciens</name>
    <dbReference type="NCBI Taxonomy" id="89584"/>
    <lineage>
        <taxon>Bacteria</taxon>
        <taxon>Pseudomonadati</taxon>
        <taxon>Pseudomonadota</taxon>
        <taxon>Alphaproteobacteria</taxon>
        <taxon>Acetobacterales</taxon>
        <taxon>Acetobacteraceae</taxon>
        <taxon>Gluconacetobacter</taxon>
    </lineage>
</organism>
<evidence type="ECO:0000256" key="4">
    <source>
        <dbReference type="ARBA" id="ARBA00022989"/>
    </source>
</evidence>
<comment type="subcellular location">
    <subcellularLocation>
        <location evidence="1">Cell membrane</location>
        <topology evidence="1">Multi-pass membrane protein</topology>
    </subcellularLocation>
</comment>
<sequence length="130" mass="13639">MPSAMLILIGCQLLGELLRTTFHFPVPGPVIGMFLLALALGVRAKRTGQDMTPAPLKPAAESLIANMGLLFVPAGVGIIAEAGVIRKEWLPIIVAVAGSTILSLMVTALVMHWTLPRTSANPADREGGMS</sequence>
<keyword evidence="2" id="KW-1003">Cell membrane</keyword>
<dbReference type="GO" id="GO:0005886">
    <property type="term" value="C:plasma membrane"/>
    <property type="evidence" value="ECO:0007669"/>
    <property type="project" value="UniProtKB-SubCell"/>
</dbReference>
<dbReference type="Pfam" id="PF03788">
    <property type="entry name" value="LrgA"/>
    <property type="match status" value="1"/>
</dbReference>
<evidence type="ECO:0000313" key="8">
    <source>
        <dbReference type="Proteomes" id="UP000254958"/>
    </source>
</evidence>
<evidence type="ECO:0000256" key="6">
    <source>
        <dbReference type="SAM" id="Phobius"/>
    </source>
</evidence>
<dbReference type="OrthoDB" id="385012at2"/>